<dbReference type="AlphaFoldDB" id="A0A314UQY4"/>
<dbReference type="Proteomes" id="UP000250321">
    <property type="component" value="Unassembled WGS sequence"/>
</dbReference>
<protein>
    <submittedName>
        <fullName evidence="4">Glu S.griseus protease inhibitor</fullName>
    </submittedName>
</protein>
<dbReference type="SMR" id="A0A314UQY4"/>
<evidence type="ECO:0000256" key="2">
    <source>
        <dbReference type="ARBA" id="ARBA00022690"/>
    </source>
</evidence>
<comment type="similarity">
    <text evidence="1">Belongs to the protease inhibitor I13 (potato type I serine protease inhibitor) family.</text>
</comment>
<dbReference type="PROSITE" id="PS00285">
    <property type="entry name" value="POTATO_INHIBITOR"/>
    <property type="match status" value="1"/>
</dbReference>
<dbReference type="STRING" id="2094558.A0A314UQY4"/>
<dbReference type="OrthoDB" id="10013825at2759"/>
<dbReference type="InterPro" id="IPR036354">
    <property type="entry name" value="Prot_inh_pot1_sf"/>
</dbReference>
<dbReference type="PANTHER" id="PTHR33091:SF110">
    <property type="entry name" value="GLU S.GRISEUS PROTEASE INHIBITOR-LIKE"/>
    <property type="match status" value="1"/>
</dbReference>
<dbReference type="EMBL" id="PJQY01003139">
    <property type="protein sequence ID" value="PQM39887.1"/>
    <property type="molecule type" value="Genomic_DNA"/>
</dbReference>
<dbReference type="GO" id="GO:0004867">
    <property type="term" value="F:serine-type endopeptidase inhibitor activity"/>
    <property type="evidence" value="ECO:0007669"/>
    <property type="project" value="UniProtKB-KW"/>
</dbReference>
<keyword evidence="5" id="KW-1185">Reference proteome</keyword>
<name>A0A314UQY4_PRUYE</name>
<dbReference type="PANTHER" id="PTHR33091">
    <property type="entry name" value="PROTEIN, PUTATIVE, EXPRESSED-RELATED"/>
    <property type="match status" value="1"/>
</dbReference>
<dbReference type="InterPro" id="IPR000864">
    <property type="entry name" value="Prot_inh_pot1"/>
</dbReference>
<keyword evidence="3" id="KW-0722">Serine protease inhibitor</keyword>
<evidence type="ECO:0000313" key="4">
    <source>
        <dbReference type="EMBL" id="PQM39887.1"/>
    </source>
</evidence>
<dbReference type="Gene3D" id="3.30.10.10">
    <property type="entry name" value="Trypsin Inhibitor V, subunit A"/>
    <property type="match status" value="1"/>
</dbReference>
<reference evidence="4 5" key="1">
    <citation type="submission" date="2018-02" db="EMBL/GenBank/DDBJ databases">
        <title>Draft genome of wild Prunus yedoensis var. nudiflora.</title>
        <authorList>
            <person name="Baek S."/>
            <person name="Kim J.-H."/>
            <person name="Choi K."/>
            <person name="Kim G.-B."/>
            <person name="Cho A."/>
            <person name="Jang H."/>
            <person name="Shin C.-H."/>
            <person name="Yu H.-J."/>
            <person name="Mun J.-H."/>
        </authorList>
    </citation>
    <scope>NUCLEOTIDE SEQUENCE [LARGE SCALE GENOMIC DNA]</scope>
    <source>
        <strain evidence="5">cv. Jeju island</strain>
        <tissue evidence="4">Leaf</tissue>
    </source>
</reference>
<keyword evidence="2" id="KW-0646">Protease inhibitor</keyword>
<gene>
    <name evidence="4" type="ORF">Pyn_16032</name>
</gene>
<proteinExistence type="inferred from homology"/>
<dbReference type="GO" id="GO:0009611">
    <property type="term" value="P:response to wounding"/>
    <property type="evidence" value="ECO:0007669"/>
    <property type="project" value="InterPro"/>
</dbReference>
<organism evidence="4 5">
    <name type="scientific">Prunus yedoensis var. nudiflora</name>
    <dbReference type="NCBI Taxonomy" id="2094558"/>
    <lineage>
        <taxon>Eukaryota</taxon>
        <taxon>Viridiplantae</taxon>
        <taxon>Streptophyta</taxon>
        <taxon>Embryophyta</taxon>
        <taxon>Tracheophyta</taxon>
        <taxon>Spermatophyta</taxon>
        <taxon>Magnoliopsida</taxon>
        <taxon>eudicotyledons</taxon>
        <taxon>Gunneridae</taxon>
        <taxon>Pentapetalae</taxon>
        <taxon>rosids</taxon>
        <taxon>fabids</taxon>
        <taxon>Rosales</taxon>
        <taxon>Rosaceae</taxon>
        <taxon>Amygdaloideae</taxon>
        <taxon>Amygdaleae</taxon>
        <taxon>Prunus</taxon>
    </lineage>
</organism>
<sequence length="76" mass="8188">MASDQCQGSTGKYVWPELLGVEGTVAEATIERENSTVKVEVVLEGTIVPADFVCVPDRVRVWVDTDGLVTRVPVIG</sequence>
<evidence type="ECO:0000256" key="1">
    <source>
        <dbReference type="ARBA" id="ARBA00008210"/>
    </source>
</evidence>
<comment type="caution">
    <text evidence="4">The sequence shown here is derived from an EMBL/GenBank/DDBJ whole genome shotgun (WGS) entry which is preliminary data.</text>
</comment>
<evidence type="ECO:0000256" key="3">
    <source>
        <dbReference type="ARBA" id="ARBA00022900"/>
    </source>
</evidence>
<dbReference type="Pfam" id="PF00280">
    <property type="entry name" value="potato_inhibit"/>
    <property type="match status" value="1"/>
</dbReference>
<evidence type="ECO:0000313" key="5">
    <source>
        <dbReference type="Proteomes" id="UP000250321"/>
    </source>
</evidence>
<dbReference type="SUPFAM" id="SSF54654">
    <property type="entry name" value="CI-2 family of serine protease inhibitors"/>
    <property type="match status" value="1"/>
</dbReference>
<accession>A0A314UQY4</accession>